<dbReference type="RefSeq" id="WP_150811174.1">
    <property type="nucleotide sequence ID" value="NZ_CABPSR010000022.1"/>
</dbReference>
<sequence length="229" mass="24753">MTRPRIIIATLSVLALSACGQSDDVARTPPPASASAGSLPNGSSQPQAASPERPAAKFASAAERSSIEKFTSDVWKLVREQDKAHNTLLATQKQAVSKGDASAFASSLLAYQTSLKGIATRLDNLTMPEVADKDTDKFMNLAIGNARDAIEFEMDKNIAIAEMLSGRRDLPESEIAARNSKVNGTNALAVLYLNRIYWNYGYETDDIDEKSFTLKKSAKPSETTSFTRS</sequence>
<dbReference type="PROSITE" id="PS51257">
    <property type="entry name" value="PROKAR_LIPOPROTEIN"/>
    <property type="match status" value="1"/>
</dbReference>
<feature type="compositionally biased region" description="Low complexity" evidence="1">
    <location>
        <begin position="33"/>
        <end position="44"/>
    </location>
</feature>
<evidence type="ECO:0000256" key="1">
    <source>
        <dbReference type="SAM" id="MobiDB-lite"/>
    </source>
</evidence>
<evidence type="ECO:0000256" key="2">
    <source>
        <dbReference type="SAM" id="SignalP"/>
    </source>
</evidence>
<name>A0A5E5BFM5_9BURK</name>
<organism evidence="3 4">
    <name type="scientific">Pandoraea sputorum</name>
    <dbReference type="NCBI Taxonomy" id="93222"/>
    <lineage>
        <taxon>Bacteria</taxon>
        <taxon>Pseudomonadati</taxon>
        <taxon>Pseudomonadota</taxon>
        <taxon>Betaproteobacteria</taxon>
        <taxon>Burkholderiales</taxon>
        <taxon>Burkholderiaceae</taxon>
        <taxon>Pandoraea</taxon>
    </lineage>
</organism>
<reference evidence="3 4" key="1">
    <citation type="submission" date="2019-08" db="EMBL/GenBank/DDBJ databases">
        <authorList>
            <person name="Peeters C."/>
        </authorList>
    </citation>
    <scope>NUCLEOTIDE SEQUENCE [LARGE SCALE GENOMIC DNA]</scope>
    <source>
        <strain evidence="3 4">LMG 31121</strain>
    </source>
</reference>
<keyword evidence="2" id="KW-0732">Signal</keyword>
<feature type="chain" id="PRO_5023090906" description="Lipoprotein" evidence="2">
    <location>
        <begin position="21"/>
        <end position="229"/>
    </location>
</feature>
<evidence type="ECO:0000313" key="3">
    <source>
        <dbReference type="EMBL" id="VVE84961.1"/>
    </source>
</evidence>
<accession>A0A5E5BFM5</accession>
<evidence type="ECO:0000313" key="4">
    <source>
        <dbReference type="Proteomes" id="UP000335538"/>
    </source>
</evidence>
<dbReference type="EMBL" id="CABPSR010000022">
    <property type="protein sequence ID" value="VVE84961.1"/>
    <property type="molecule type" value="Genomic_DNA"/>
</dbReference>
<feature type="region of interest" description="Disordered" evidence="1">
    <location>
        <begin position="22"/>
        <end position="54"/>
    </location>
</feature>
<proteinExistence type="predicted"/>
<evidence type="ECO:0008006" key="5">
    <source>
        <dbReference type="Google" id="ProtNLM"/>
    </source>
</evidence>
<feature type="signal peptide" evidence="2">
    <location>
        <begin position="1"/>
        <end position="20"/>
    </location>
</feature>
<dbReference type="AlphaFoldDB" id="A0A5E5BFM5"/>
<protein>
    <recommendedName>
        <fullName evidence="5">Lipoprotein</fullName>
    </recommendedName>
</protein>
<dbReference type="Proteomes" id="UP000335538">
    <property type="component" value="Unassembled WGS sequence"/>
</dbReference>
<gene>
    <name evidence="3" type="ORF">PSP31121_05015</name>
</gene>